<dbReference type="PANTHER" id="PTHR33096:SF1">
    <property type="entry name" value="CXC1-LIKE CYSTEINE CLUSTER ASSOCIATED WITH KDZ TRANSPOSASES DOMAIN-CONTAINING PROTEIN"/>
    <property type="match status" value="1"/>
</dbReference>
<sequence length="432" mass="48001">MPYAYDEDAQLAGNDDDDDWLDIPTGFNMFPPGEEGLLQSHAGGEVVFHQMMNGIRPGRGDDRTRSNRIQTQIDAWNAQMDVLVDAYLEYQANGSLSVFQDDAWPLTVIGFEESTVQLFSHPPNAQRTNATLLRYGYIGASPDKPAIAFELRTLEIYRQIHRVTPRFTIDSLAKTLVYLHHVPRKSYLAEQLSSAYDAYLAILRNVDARVQTALGRDEKWMSKNICPPCFYKLKDEVKLKLSWLGCIDGNSSLKLVDSTFRAGNPRFDNRKSTSFRWLTPAQVDLYQDEVKNAPKISMATAASFTAVTDALGQPPGLPSSSTAPLSSPAPLPSMSGTSTYQPDEDEDPLADPPVPDDTPDGDVTWLNINELADDDANELERCVNTCVERWKAAGPEARKKMFALFAVAGIFLSVCRHGHVLVMCDMIRSGEL</sequence>
<reference evidence="2" key="1">
    <citation type="submission" date="2023-03" db="EMBL/GenBank/DDBJ databases">
        <title>Massive genome expansion in bonnet fungi (Mycena s.s.) driven by repeated elements and novel gene families across ecological guilds.</title>
        <authorList>
            <consortium name="Lawrence Berkeley National Laboratory"/>
            <person name="Harder C.B."/>
            <person name="Miyauchi S."/>
            <person name="Viragh M."/>
            <person name="Kuo A."/>
            <person name="Thoen E."/>
            <person name="Andreopoulos B."/>
            <person name="Lu D."/>
            <person name="Skrede I."/>
            <person name="Drula E."/>
            <person name="Henrissat B."/>
            <person name="Morin E."/>
            <person name="Kohler A."/>
            <person name="Barry K."/>
            <person name="LaButti K."/>
            <person name="Morin E."/>
            <person name="Salamov A."/>
            <person name="Lipzen A."/>
            <person name="Mereny Z."/>
            <person name="Hegedus B."/>
            <person name="Baldrian P."/>
            <person name="Stursova M."/>
            <person name="Weitz H."/>
            <person name="Taylor A."/>
            <person name="Grigoriev I.V."/>
            <person name="Nagy L.G."/>
            <person name="Martin F."/>
            <person name="Kauserud H."/>
        </authorList>
    </citation>
    <scope>NUCLEOTIDE SEQUENCE</scope>
    <source>
        <strain evidence="2">CBHHK067</strain>
    </source>
</reference>
<evidence type="ECO:0000256" key="1">
    <source>
        <dbReference type="SAM" id="MobiDB-lite"/>
    </source>
</evidence>
<name>A0AAD7GEL7_MYCRO</name>
<evidence type="ECO:0008006" key="4">
    <source>
        <dbReference type="Google" id="ProtNLM"/>
    </source>
</evidence>
<dbReference type="AlphaFoldDB" id="A0AAD7GEL7"/>
<dbReference type="PANTHER" id="PTHR33096">
    <property type="entry name" value="CXC2 DOMAIN-CONTAINING PROTEIN"/>
    <property type="match status" value="1"/>
</dbReference>
<gene>
    <name evidence="2" type="ORF">B0H17DRAFT_1159884</name>
</gene>
<dbReference type="EMBL" id="JARKIE010000062">
    <property type="protein sequence ID" value="KAJ7690879.1"/>
    <property type="molecule type" value="Genomic_DNA"/>
</dbReference>
<dbReference type="Proteomes" id="UP001221757">
    <property type="component" value="Unassembled WGS sequence"/>
</dbReference>
<keyword evidence="3" id="KW-1185">Reference proteome</keyword>
<feature type="region of interest" description="Disordered" evidence="1">
    <location>
        <begin position="312"/>
        <end position="363"/>
    </location>
</feature>
<evidence type="ECO:0000313" key="3">
    <source>
        <dbReference type="Proteomes" id="UP001221757"/>
    </source>
</evidence>
<feature type="compositionally biased region" description="Low complexity" evidence="1">
    <location>
        <begin position="318"/>
        <end position="336"/>
    </location>
</feature>
<organism evidence="2 3">
    <name type="scientific">Mycena rosella</name>
    <name type="common">Pink bonnet</name>
    <name type="synonym">Agaricus rosellus</name>
    <dbReference type="NCBI Taxonomy" id="1033263"/>
    <lineage>
        <taxon>Eukaryota</taxon>
        <taxon>Fungi</taxon>
        <taxon>Dikarya</taxon>
        <taxon>Basidiomycota</taxon>
        <taxon>Agaricomycotina</taxon>
        <taxon>Agaricomycetes</taxon>
        <taxon>Agaricomycetidae</taxon>
        <taxon>Agaricales</taxon>
        <taxon>Marasmiineae</taxon>
        <taxon>Mycenaceae</taxon>
        <taxon>Mycena</taxon>
    </lineage>
</organism>
<accession>A0AAD7GEL7</accession>
<dbReference type="InterPro" id="IPR040521">
    <property type="entry name" value="KDZ"/>
</dbReference>
<dbReference type="Pfam" id="PF18758">
    <property type="entry name" value="KDZ"/>
    <property type="match status" value="1"/>
</dbReference>
<protein>
    <recommendedName>
        <fullName evidence="4">CxC1-like cysteine cluster associated with KDZ transposases domain-containing protein</fullName>
    </recommendedName>
</protein>
<evidence type="ECO:0000313" key="2">
    <source>
        <dbReference type="EMBL" id="KAJ7690879.1"/>
    </source>
</evidence>
<proteinExistence type="predicted"/>
<comment type="caution">
    <text evidence="2">The sequence shown here is derived from an EMBL/GenBank/DDBJ whole genome shotgun (WGS) entry which is preliminary data.</text>
</comment>